<name>A0A917V7B7_9HYPH</name>
<dbReference type="AlphaFoldDB" id="A0A917V7B7"/>
<organism evidence="1 2">
    <name type="scientific">Salinarimonas ramus</name>
    <dbReference type="NCBI Taxonomy" id="690164"/>
    <lineage>
        <taxon>Bacteria</taxon>
        <taxon>Pseudomonadati</taxon>
        <taxon>Pseudomonadota</taxon>
        <taxon>Alphaproteobacteria</taxon>
        <taxon>Hyphomicrobiales</taxon>
        <taxon>Salinarimonadaceae</taxon>
        <taxon>Salinarimonas</taxon>
    </lineage>
</organism>
<dbReference type="GO" id="GO:0016491">
    <property type="term" value="F:oxidoreductase activity"/>
    <property type="evidence" value="ECO:0007669"/>
    <property type="project" value="InterPro"/>
</dbReference>
<dbReference type="Proteomes" id="UP000600449">
    <property type="component" value="Unassembled WGS sequence"/>
</dbReference>
<dbReference type="PROSITE" id="PS51318">
    <property type="entry name" value="TAT"/>
    <property type="match status" value="1"/>
</dbReference>
<protein>
    <recommendedName>
        <fullName evidence="3">Twin-arginine translocation pathway signal protein</fullName>
    </recommendedName>
</protein>
<dbReference type="RefSeq" id="WP_188914710.1">
    <property type="nucleotide sequence ID" value="NZ_BMMF01000012.1"/>
</dbReference>
<keyword evidence="2" id="KW-1185">Reference proteome</keyword>
<comment type="caution">
    <text evidence="1">The sequence shown here is derived from an EMBL/GenBank/DDBJ whole genome shotgun (WGS) entry which is preliminary data.</text>
</comment>
<evidence type="ECO:0008006" key="3">
    <source>
        <dbReference type="Google" id="ProtNLM"/>
    </source>
</evidence>
<reference evidence="1 2" key="1">
    <citation type="journal article" date="2014" name="Int. J. Syst. Evol. Microbiol.">
        <title>Complete genome sequence of Corynebacterium casei LMG S-19264T (=DSM 44701T), isolated from a smear-ripened cheese.</title>
        <authorList>
            <consortium name="US DOE Joint Genome Institute (JGI-PGF)"/>
            <person name="Walter F."/>
            <person name="Albersmeier A."/>
            <person name="Kalinowski J."/>
            <person name="Ruckert C."/>
        </authorList>
    </citation>
    <scope>NUCLEOTIDE SEQUENCE [LARGE SCALE GENOMIC DNA]</scope>
    <source>
        <strain evidence="1 2">CGMCC 1.9161</strain>
    </source>
</reference>
<dbReference type="InterPro" id="IPR000415">
    <property type="entry name" value="Nitroreductase-like"/>
</dbReference>
<sequence length="383" mass="42102">MTTRRKFLTLLGGGVVLAAGGTTLWATTRDPVRAREPWLAAGDAALRDPRHRALSYAVLAPNPHNRQPWIADLSTEGEIALLCDLDRRLPETDPFDRQITIGLGCFLELLTLAAAQDDHRAEVTLFPDGEPQPRLDARPVARVRLVPDASIARDPLFAHVLERRSNKEPYDTARPVPNESLAEIAGAVRDGSPVWTDDPSRVEALRTLAWAAMETELRTYETMKESVDLLRIGRAEIEANPDGIDIPGPFVEALAGVGLFRLEDMLDPATPAFAQQLEILKPPFETAMAFMWLATPGNTRADQIATGRDYLRMNLAATRLGIAMHPFSQALQEFPAMRPHAQAMREALGIAPGETLQMFARLGYGPAVKAGPRWPYETRIAAA</sequence>
<accession>A0A917V7B7</accession>
<dbReference type="InterPro" id="IPR006311">
    <property type="entry name" value="TAT_signal"/>
</dbReference>
<dbReference type="SUPFAM" id="SSF55469">
    <property type="entry name" value="FMN-dependent nitroreductase-like"/>
    <property type="match status" value="1"/>
</dbReference>
<dbReference type="NCBIfam" id="NF047509">
    <property type="entry name" value="Rv3131_FMN_oxido"/>
    <property type="match status" value="1"/>
</dbReference>
<dbReference type="Gene3D" id="3.40.109.10">
    <property type="entry name" value="NADH Oxidase"/>
    <property type="match status" value="1"/>
</dbReference>
<evidence type="ECO:0000313" key="2">
    <source>
        <dbReference type="Proteomes" id="UP000600449"/>
    </source>
</evidence>
<dbReference type="EMBL" id="BMMF01000012">
    <property type="protein sequence ID" value="GGK46172.1"/>
    <property type="molecule type" value="Genomic_DNA"/>
</dbReference>
<proteinExistence type="predicted"/>
<gene>
    <name evidence="1" type="ORF">GCM10011322_36580</name>
</gene>
<evidence type="ECO:0000313" key="1">
    <source>
        <dbReference type="EMBL" id="GGK46172.1"/>
    </source>
</evidence>